<evidence type="ECO:0000256" key="12">
    <source>
        <dbReference type="SAM" id="Phobius"/>
    </source>
</evidence>
<dbReference type="PROSITE" id="PS01358">
    <property type="entry name" value="ZF_RANBP2_1"/>
    <property type="match status" value="1"/>
</dbReference>
<feature type="transmembrane region" description="Helical" evidence="12">
    <location>
        <begin position="17"/>
        <end position="38"/>
    </location>
</feature>
<dbReference type="FunFam" id="3.30.2160.10:FF:000001">
    <property type="entry name" value="E3 ubiquitin-protein ligase NEDD4-like"/>
    <property type="match status" value="1"/>
</dbReference>
<evidence type="ECO:0000256" key="4">
    <source>
        <dbReference type="ARBA" id="ARBA00022679"/>
    </source>
</evidence>
<dbReference type="VEuPathDB" id="FungiDB:PC110_g4809"/>
<dbReference type="Pfam" id="PF00632">
    <property type="entry name" value="HECT"/>
    <property type="match status" value="1"/>
</dbReference>
<dbReference type="Gene3D" id="3.30.2160.10">
    <property type="entry name" value="Hect, E3 ligase catalytic domain"/>
    <property type="match status" value="1"/>
</dbReference>
<evidence type="ECO:0000256" key="10">
    <source>
        <dbReference type="PROSITE-ProRule" id="PRU00322"/>
    </source>
</evidence>
<feature type="active site" description="Glycyl thioester intermediate" evidence="9">
    <location>
        <position position="640"/>
    </location>
</feature>
<keyword evidence="20" id="KW-1185">Reference proteome</keyword>
<dbReference type="InterPro" id="IPR050409">
    <property type="entry name" value="E3_ubiq-protein_ligase"/>
</dbReference>
<dbReference type="AlphaFoldDB" id="A0A329STA8"/>
<evidence type="ECO:0000313" key="18">
    <source>
        <dbReference type="EMBL" id="KAG6970382.1"/>
    </source>
</evidence>
<sequence>MSSQAGDVESVVSAVKWIGIVLGVAAVVSVAVVVYMCCYRKNSTTQSELMDGLLRRDQLEETELEDEGKGWQCVVCGLANSAKRKTCLMCGTSIGFLMTGELGRRKSSRMLLRNNSRGITGADVAGGAGEDEDIEALRSRQRALFKRRMNMMAARKNLSQRQRGAFRRRLWQRKQLSDGKFHWVRQNSTGVVDPVPELQAGDAAQPALPSTAEAKSLAGPNGESVSDYHNLRSQGFVSMYDASGRLTWTKADEVSIDMESFDKMRTGLEKMDFEGVMALSFRMKKQWFLVQLSRIATPVTEAVAKLTVTRERIIQQSLQLAEVAPDALHAYLKITFEGEPGIDAGGLLREWFGIVCKQIFSEKMGLFVPTKGEDMSYWIDPLSGEKNENHLKLFRLAGILIGKALFEGLVLDVHLALPLLKHVLGIPISFSDLEFLDEELHRNCKWLRGNNHVEALCLTFSVMLENGTEVDLKENGRNIDVTDDNKEEYLRLILEHRMLDSIADQLQEFLMGIYDVVPKALLSVFDYQELELILCGIPTIDTADWRANTHVRYIKPEENKKGKITEEEQNGVLEWFWIVVEGLEPEERAKLLQFVTGTSRVPVEGFRGLMSSSGIIHQFTIQFVPRGKEKSDLFPKAHTCFNRLDLPMYRDMEELETYLTMVSQMEVFGFGLE</sequence>
<organism evidence="19 20">
    <name type="scientific">Phytophthora cactorum</name>
    <dbReference type="NCBI Taxonomy" id="29920"/>
    <lineage>
        <taxon>Eukaryota</taxon>
        <taxon>Sar</taxon>
        <taxon>Stramenopiles</taxon>
        <taxon>Oomycota</taxon>
        <taxon>Peronosporomycetes</taxon>
        <taxon>Peronosporales</taxon>
        <taxon>Peronosporaceae</taxon>
        <taxon>Phytophthora</taxon>
    </lineage>
</organism>
<dbReference type="SMART" id="SM00547">
    <property type="entry name" value="ZnF_RBZ"/>
    <property type="match status" value="1"/>
</dbReference>
<gene>
    <name evidence="18" type="ORF">JG687_00002675</name>
    <name evidence="19" type="ORF">PC110_g4809</name>
    <name evidence="15" type="ORF">PC113_g9932</name>
    <name evidence="16" type="ORF">PC115_g8895</name>
    <name evidence="17" type="ORF">PC129_g7800</name>
</gene>
<evidence type="ECO:0000256" key="7">
    <source>
        <dbReference type="ARBA" id="ARBA00022786"/>
    </source>
</evidence>
<dbReference type="Gene3D" id="3.90.1750.10">
    <property type="entry name" value="Hect, E3 ligase catalytic domains"/>
    <property type="match status" value="1"/>
</dbReference>
<dbReference type="PROSITE" id="PS50199">
    <property type="entry name" value="ZF_RANBP2_2"/>
    <property type="match status" value="1"/>
</dbReference>
<accession>A0A329STA8</accession>
<evidence type="ECO:0000256" key="11">
    <source>
        <dbReference type="SAM" id="MobiDB-lite"/>
    </source>
</evidence>
<dbReference type="SUPFAM" id="SSF56204">
    <property type="entry name" value="Hect, E3 ligase catalytic domain"/>
    <property type="match status" value="1"/>
</dbReference>
<keyword evidence="6 10" id="KW-0863">Zinc-finger</keyword>
<feature type="region of interest" description="Disordered" evidence="11">
    <location>
        <begin position="202"/>
        <end position="223"/>
    </location>
</feature>
<keyword evidence="7 9" id="KW-0833">Ubl conjugation pathway</keyword>
<evidence type="ECO:0000313" key="15">
    <source>
        <dbReference type="EMBL" id="KAG2858313.1"/>
    </source>
</evidence>
<keyword evidence="4" id="KW-0808">Transferase</keyword>
<evidence type="ECO:0000256" key="1">
    <source>
        <dbReference type="ARBA" id="ARBA00000885"/>
    </source>
</evidence>
<reference evidence="15" key="2">
    <citation type="submission" date="2018-10" db="EMBL/GenBank/DDBJ databases">
        <title>Effector identification in a new, highly contiguous assembly of the strawberry crown rot pathogen Phytophthora cactorum.</title>
        <authorList>
            <person name="Armitage A.D."/>
            <person name="Nellist C.F."/>
            <person name="Bates H."/>
            <person name="Vickerstaff R.J."/>
            <person name="Harrison R.J."/>
        </authorList>
    </citation>
    <scope>NUCLEOTIDE SEQUENCE</scope>
    <source>
        <strain evidence="15">15-7</strain>
        <strain evidence="16">4032</strain>
        <strain evidence="17">P421</strain>
    </source>
</reference>
<keyword evidence="8" id="KW-0862">Zinc</keyword>
<evidence type="ECO:0000313" key="20">
    <source>
        <dbReference type="Proteomes" id="UP000251314"/>
    </source>
</evidence>
<evidence type="ECO:0000313" key="19">
    <source>
        <dbReference type="EMBL" id="RAW38948.1"/>
    </source>
</evidence>
<evidence type="ECO:0000259" key="13">
    <source>
        <dbReference type="PROSITE" id="PS50199"/>
    </source>
</evidence>
<dbReference type="PANTHER" id="PTHR11254">
    <property type="entry name" value="HECT DOMAIN UBIQUITIN-PROTEIN LIGASE"/>
    <property type="match status" value="1"/>
</dbReference>
<dbReference type="Gene3D" id="3.30.2410.10">
    <property type="entry name" value="Hect, E3 ligase catalytic domain"/>
    <property type="match status" value="1"/>
</dbReference>
<proteinExistence type="predicted"/>
<dbReference type="Proteomes" id="UP000735874">
    <property type="component" value="Unassembled WGS sequence"/>
</dbReference>
<dbReference type="GO" id="GO:0016567">
    <property type="term" value="P:protein ubiquitination"/>
    <property type="evidence" value="ECO:0007669"/>
    <property type="project" value="TreeGrafter"/>
</dbReference>
<dbReference type="STRING" id="29920.A0A329STA8"/>
<dbReference type="EMBL" id="MJFZ01000077">
    <property type="protein sequence ID" value="RAW38948.1"/>
    <property type="molecule type" value="Genomic_DNA"/>
</dbReference>
<dbReference type="Proteomes" id="UP000251314">
    <property type="component" value="Unassembled WGS sequence"/>
</dbReference>
<evidence type="ECO:0000256" key="3">
    <source>
        <dbReference type="ARBA" id="ARBA00012485"/>
    </source>
</evidence>
<dbReference type="GO" id="GO:0008270">
    <property type="term" value="F:zinc ion binding"/>
    <property type="evidence" value="ECO:0007669"/>
    <property type="project" value="UniProtKB-KW"/>
</dbReference>
<dbReference type="InterPro" id="IPR001876">
    <property type="entry name" value="Znf_RanBP2"/>
</dbReference>
<evidence type="ECO:0000256" key="9">
    <source>
        <dbReference type="PROSITE-ProRule" id="PRU00104"/>
    </source>
</evidence>
<dbReference type="EMBL" id="JAENGZ010000075">
    <property type="protein sequence ID" value="KAG6970382.1"/>
    <property type="molecule type" value="Genomic_DNA"/>
</dbReference>
<keyword evidence="12" id="KW-0812">Transmembrane</keyword>
<keyword evidence="5" id="KW-0479">Metal-binding</keyword>
<evidence type="ECO:0000259" key="14">
    <source>
        <dbReference type="PROSITE" id="PS50237"/>
    </source>
</evidence>
<evidence type="ECO:0000256" key="2">
    <source>
        <dbReference type="ARBA" id="ARBA00004906"/>
    </source>
</evidence>
<dbReference type="OrthoDB" id="8068875at2759"/>
<reference evidence="18" key="3">
    <citation type="submission" date="2021-01" db="EMBL/GenBank/DDBJ databases">
        <title>Phytophthora aleatoria, a newly-described species from Pinus radiata is distinct from Phytophthora cactorum isolates based on comparative genomics.</title>
        <authorList>
            <person name="Mcdougal R."/>
            <person name="Panda P."/>
            <person name="Williams N."/>
            <person name="Studholme D.J."/>
        </authorList>
    </citation>
    <scope>NUCLEOTIDE SEQUENCE</scope>
    <source>
        <strain evidence="18">NZFS 3830</strain>
    </source>
</reference>
<reference evidence="19 20" key="1">
    <citation type="submission" date="2018-01" db="EMBL/GenBank/DDBJ databases">
        <title>Draft genome of the strawberry crown rot pathogen Phytophthora cactorum.</title>
        <authorList>
            <person name="Armitage A.D."/>
            <person name="Lysoe E."/>
            <person name="Nellist C.F."/>
            <person name="Harrison R.J."/>
            <person name="Brurberg M.B."/>
        </authorList>
    </citation>
    <scope>NUCLEOTIDE SEQUENCE [LARGE SCALE GENOMIC DNA]</scope>
    <source>
        <strain evidence="19 20">10300</strain>
    </source>
</reference>
<comment type="pathway">
    <text evidence="2">Protein modification; protein ubiquitination.</text>
</comment>
<feature type="domain" description="RanBP2-type" evidence="13">
    <location>
        <begin position="66"/>
        <end position="92"/>
    </location>
</feature>
<dbReference type="GO" id="GO:0006511">
    <property type="term" value="P:ubiquitin-dependent protein catabolic process"/>
    <property type="evidence" value="ECO:0007669"/>
    <property type="project" value="TreeGrafter"/>
</dbReference>
<dbReference type="FunFam" id="3.30.2410.10:FF:000009">
    <property type="entry name" value="Probable E3 ubiquitin-protein ligase HECTD2"/>
    <property type="match status" value="1"/>
</dbReference>
<comment type="catalytic activity">
    <reaction evidence="1">
        <text>S-ubiquitinyl-[E2 ubiquitin-conjugating enzyme]-L-cysteine + [acceptor protein]-L-lysine = [E2 ubiquitin-conjugating enzyme]-L-cysteine + N(6)-ubiquitinyl-[acceptor protein]-L-lysine.</text>
        <dbReference type="EC" id="2.3.2.26"/>
    </reaction>
</comment>
<dbReference type="EC" id="2.3.2.26" evidence="3"/>
<dbReference type="Proteomes" id="UP000688947">
    <property type="component" value="Unassembled WGS sequence"/>
</dbReference>
<dbReference type="PROSITE" id="PS50237">
    <property type="entry name" value="HECT"/>
    <property type="match status" value="1"/>
</dbReference>
<dbReference type="EMBL" id="RCMV01000218">
    <property type="protein sequence ID" value="KAG3221464.1"/>
    <property type="molecule type" value="Genomic_DNA"/>
</dbReference>
<dbReference type="PANTHER" id="PTHR11254:SF440">
    <property type="entry name" value="E3 UBIQUITIN-PROTEIN LIGASE NEDD-4"/>
    <property type="match status" value="1"/>
</dbReference>
<comment type="caution">
    <text evidence="19">The sequence shown here is derived from an EMBL/GenBank/DDBJ whole genome shotgun (WGS) entry which is preliminary data.</text>
</comment>
<dbReference type="CDD" id="cd00078">
    <property type="entry name" value="HECTc"/>
    <property type="match status" value="1"/>
</dbReference>
<name>A0A329STA8_9STRA</name>
<dbReference type="EMBL" id="RCMG01000257">
    <property type="protein sequence ID" value="KAG2858313.1"/>
    <property type="molecule type" value="Genomic_DNA"/>
</dbReference>
<evidence type="ECO:0000313" key="16">
    <source>
        <dbReference type="EMBL" id="KAG2923508.1"/>
    </source>
</evidence>
<dbReference type="EMBL" id="RCMI01000237">
    <property type="protein sequence ID" value="KAG2923508.1"/>
    <property type="molecule type" value="Genomic_DNA"/>
</dbReference>
<feature type="domain" description="HECT" evidence="14">
    <location>
        <begin position="324"/>
        <end position="673"/>
    </location>
</feature>
<evidence type="ECO:0000256" key="6">
    <source>
        <dbReference type="ARBA" id="ARBA00022771"/>
    </source>
</evidence>
<keyword evidence="12" id="KW-1133">Transmembrane helix</keyword>
<dbReference type="InterPro" id="IPR000569">
    <property type="entry name" value="HECT_dom"/>
</dbReference>
<protein>
    <recommendedName>
        <fullName evidence="3">HECT-type E3 ubiquitin transferase</fullName>
        <ecNumber evidence="3">2.3.2.26</ecNumber>
    </recommendedName>
</protein>
<dbReference type="GO" id="GO:0005737">
    <property type="term" value="C:cytoplasm"/>
    <property type="evidence" value="ECO:0007669"/>
    <property type="project" value="TreeGrafter"/>
</dbReference>
<keyword evidence="12" id="KW-0472">Membrane</keyword>
<dbReference type="Proteomes" id="UP000760860">
    <property type="component" value="Unassembled WGS sequence"/>
</dbReference>
<evidence type="ECO:0000256" key="8">
    <source>
        <dbReference type="ARBA" id="ARBA00022833"/>
    </source>
</evidence>
<dbReference type="InterPro" id="IPR035983">
    <property type="entry name" value="Hect_E3_ubiquitin_ligase"/>
</dbReference>
<evidence type="ECO:0000313" key="17">
    <source>
        <dbReference type="EMBL" id="KAG3221464.1"/>
    </source>
</evidence>
<evidence type="ECO:0000256" key="5">
    <source>
        <dbReference type="ARBA" id="ARBA00022723"/>
    </source>
</evidence>
<dbReference type="Proteomes" id="UP000774804">
    <property type="component" value="Unassembled WGS sequence"/>
</dbReference>
<dbReference type="GO" id="GO:0061630">
    <property type="term" value="F:ubiquitin protein ligase activity"/>
    <property type="evidence" value="ECO:0007669"/>
    <property type="project" value="UniProtKB-EC"/>
</dbReference>
<dbReference type="SMART" id="SM00119">
    <property type="entry name" value="HECTc"/>
    <property type="match status" value="1"/>
</dbReference>